<comment type="caution">
    <text evidence="1">The sequence shown here is derived from an EMBL/GenBank/DDBJ whole genome shotgun (WGS) entry which is preliminary data.</text>
</comment>
<dbReference type="Proteomes" id="UP001530400">
    <property type="component" value="Unassembled WGS sequence"/>
</dbReference>
<evidence type="ECO:0000313" key="2">
    <source>
        <dbReference type="Proteomes" id="UP001530400"/>
    </source>
</evidence>
<gene>
    <name evidence="1" type="ORF">ACHAWO_002294</name>
</gene>
<reference evidence="1 2" key="1">
    <citation type="submission" date="2024-10" db="EMBL/GenBank/DDBJ databases">
        <title>Updated reference genomes for cyclostephanoid diatoms.</title>
        <authorList>
            <person name="Roberts W.R."/>
            <person name="Alverson A.J."/>
        </authorList>
    </citation>
    <scope>NUCLEOTIDE SEQUENCE [LARGE SCALE GENOMIC DNA]</scope>
    <source>
        <strain evidence="1 2">AJA010-31</strain>
    </source>
</reference>
<keyword evidence="2" id="KW-1185">Reference proteome</keyword>
<evidence type="ECO:0000313" key="1">
    <source>
        <dbReference type="EMBL" id="KAL3766856.1"/>
    </source>
</evidence>
<dbReference type="AlphaFoldDB" id="A0ABD3MVK3"/>
<dbReference type="EMBL" id="JALLPJ020001378">
    <property type="protein sequence ID" value="KAL3766856.1"/>
    <property type="molecule type" value="Genomic_DNA"/>
</dbReference>
<name>A0ABD3MVK3_9STRA</name>
<accession>A0ABD3MVK3</accession>
<dbReference type="PANTHER" id="PTHR21113">
    <property type="entry name" value="AGAP001705-PA"/>
    <property type="match status" value="1"/>
</dbReference>
<sequence length="215" mass="24090">MHQDMRCNKDEAHMECKPDPSMQMTGVASESADARPPPFFCGPRPYFPFTGFYDSMDNTIHNDVPLANAVGRTDVEQCCWWGRGSARAAGVCLFGKLNYYLSDVFPGVDFCKNPSSVCSGSFSYTLMWITGMFVWVEYAQSDALYSDALDRFVQGETTEQEVIDVISDLLDNGMNKEHRLANFQLTLNALEIEYSSVQQNENTYDSLNLGAINSD</sequence>
<organism evidence="1 2">
    <name type="scientific">Cyclotella atomus</name>
    <dbReference type="NCBI Taxonomy" id="382360"/>
    <lineage>
        <taxon>Eukaryota</taxon>
        <taxon>Sar</taxon>
        <taxon>Stramenopiles</taxon>
        <taxon>Ochrophyta</taxon>
        <taxon>Bacillariophyta</taxon>
        <taxon>Coscinodiscophyceae</taxon>
        <taxon>Thalassiosirophycidae</taxon>
        <taxon>Stephanodiscales</taxon>
        <taxon>Stephanodiscaceae</taxon>
        <taxon>Cyclotella</taxon>
    </lineage>
</organism>
<protein>
    <submittedName>
        <fullName evidence="1">Uncharacterized protein</fullName>
    </submittedName>
</protein>
<proteinExistence type="predicted"/>
<dbReference type="PANTHER" id="PTHR21113:SF4">
    <property type="entry name" value="CHITIN-BINDING TYPE-4 DOMAIN-CONTAINING PROTEIN"/>
    <property type="match status" value="1"/>
</dbReference>